<protein>
    <submittedName>
        <fullName evidence="2">Uncharacterized protein</fullName>
    </submittedName>
</protein>
<dbReference type="OrthoDB" id="1227422at2"/>
<gene>
    <name evidence="2" type="ORF">SAMN05421593_1824</name>
</gene>
<keyword evidence="1" id="KW-0732">Signal</keyword>
<evidence type="ECO:0000313" key="3">
    <source>
        <dbReference type="Proteomes" id="UP000198561"/>
    </source>
</evidence>
<proteinExistence type="predicted"/>
<dbReference type="Proteomes" id="UP000198561">
    <property type="component" value="Unassembled WGS sequence"/>
</dbReference>
<evidence type="ECO:0000256" key="1">
    <source>
        <dbReference type="SAM" id="SignalP"/>
    </source>
</evidence>
<name>A0A1H6HEI8_CHRCI</name>
<dbReference type="RefSeq" id="WP_089691507.1">
    <property type="nucleotide sequence ID" value="NZ_FNWQ01000002.1"/>
</dbReference>
<dbReference type="STRING" id="680127.SAMN05421593_1824"/>
<reference evidence="2 3" key="1">
    <citation type="submission" date="2016-10" db="EMBL/GenBank/DDBJ databases">
        <authorList>
            <person name="de Groot N.N."/>
        </authorList>
    </citation>
    <scope>NUCLEOTIDE SEQUENCE [LARGE SCALE GENOMIC DNA]</scope>
    <source>
        <strain evidence="2 3">DSM 23031</strain>
    </source>
</reference>
<dbReference type="AlphaFoldDB" id="A0A1H6HEI8"/>
<evidence type="ECO:0000313" key="2">
    <source>
        <dbReference type="EMBL" id="SEH32510.1"/>
    </source>
</evidence>
<sequence>MIKNTKLLLLTICTGASYNAQVGINTTTPQATLHIQSKGNSASTNAFKINNSAATEILTTTDNGNLGVGVSSPQKRIDIDANSDALRFRNLIRTTSGNADGTITVLNYNTANGDIANRVTKQVQTVTLANNATATLTDATGGINGTLLIRSATNSSSAGANITATFNYARRGLGLLGIAVDSATAPTFTRGNAGDGIGVLYTISAGDFSFTITKPTLNSITITNTSGASRGFIISTEPL</sequence>
<dbReference type="EMBL" id="FNWQ01000002">
    <property type="protein sequence ID" value="SEH32510.1"/>
    <property type="molecule type" value="Genomic_DNA"/>
</dbReference>
<accession>A0A1H6HEI8</accession>
<organism evidence="2 3">
    <name type="scientific">Chryseobacterium culicis</name>
    <dbReference type="NCBI Taxonomy" id="680127"/>
    <lineage>
        <taxon>Bacteria</taxon>
        <taxon>Pseudomonadati</taxon>
        <taxon>Bacteroidota</taxon>
        <taxon>Flavobacteriia</taxon>
        <taxon>Flavobacteriales</taxon>
        <taxon>Weeksellaceae</taxon>
        <taxon>Chryseobacterium group</taxon>
        <taxon>Chryseobacterium</taxon>
    </lineage>
</organism>
<feature type="signal peptide" evidence="1">
    <location>
        <begin position="1"/>
        <end position="22"/>
    </location>
</feature>
<feature type="chain" id="PRO_5011599132" evidence="1">
    <location>
        <begin position="23"/>
        <end position="239"/>
    </location>
</feature>